<evidence type="ECO:0000313" key="1">
    <source>
        <dbReference type="EMBL" id="MFJ3046853.1"/>
    </source>
</evidence>
<gene>
    <name evidence="1" type="ORF">ACIPEN_13565</name>
</gene>
<organism evidence="1 2">
    <name type="scientific">Herbaspirillum chlorophenolicum</name>
    <dbReference type="NCBI Taxonomy" id="211589"/>
    <lineage>
        <taxon>Bacteria</taxon>
        <taxon>Pseudomonadati</taxon>
        <taxon>Pseudomonadota</taxon>
        <taxon>Betaproteobacteria</taxon>
        <taxon>Burkholderiales</taxon>
        <taxon>Oxalobacteraceae</taxon>
        <taxon>Herbaspirillum</taxon>
    </lineage>
</organism>
<dbReference type="PROSITE" id="PS00409">
    <property type="entry name" value="PROKAR_NTER_METHYL"/>
    <property type="match status" value="1"/>
</dbReference>
<comment type="caution">
    <text evidence="1">The sequence shown here is derived from an EMBL/GenBank/DDBJ whole genome shotgun (WGS) entry which is preliminary data.</text>
</comment>
<dbReference type="Proteomes" id="UP001617427">
    <property type="component" value="Unassembled WGS sequence"/>
</dbReference>
<evidence type="ECO:0000313" key="2">
    <source>
        <dbReference type="Proteomes" id="UP001617427"/>
    </source>
</evidence>
<keyword evidence="2" id="KW-1185">Reference proteome</keyword>
<dbReference type="RefSeq" id="WP_402701167.1">
    <property type="nucleotide sequence ID" value="NZ_JBIUZV010000007.1"/>
</dbReference>
<accession>A0ABW8F0N1</accession>
<name>A0ABW8F0N1_9BURK</name>
<sequence length="296" mass="31882">MKMHQHHFQRGLTLVEMMAALTVGLLVILAATALLQNARAAYQDIDDAGHVQETGRMAMAHLADAVRQANHLPWETALDKLPASALGLRGIDNSSQANGLDPAQGLVTTDTGRGLNQSDILMLGFFGAPDHAAGSIVNCSGAAVPNGPLDETARSWVIYYIAPGTGNEPELRCRYRGKSGAWTSDALARGVEAMQLRYAVDSDGDGRPDRWLDASAIDAAMWQRVVLVRIALLVRGNQRRPSAPGAPPRSYALFASAGPDDDTYRFVEKDGDQRLRAVFQTTVLLRNAASTQQARP</sequence>
<dbReference type="NCBIfam" id="TIGR02532">
    <property type="entry name" value="IV_pilin_GFxxxE"/>
    <property type="match status" value="1"/>
</dbReference>
<dbReference type="Pfam" id="PF07963">
    <property type="entry name" value="N_methyl"/>
    <property type="match status" value="1"/>
</dbReference>
<reference evidence="1 2" key="1">
    <citation type="submission" date="2024-10" db="EMBL/GenBank/DDBJ databases">
        <title>The Natural Products Discovery Center: Release of the First 8490 Sequenced Strains for Exploring Actinobacteria Biosynthetic Diversity.</title>
        <authorList>
            <person name="Kalkreuter E."/>
            <person name="Kautsar S.A."/>
            <person name="Yang D."/>
            <person name="Bader C.D."/>
            <person name="Teijaro C.N."/>
            <person name="Fluegel L."/>
            <person name="Davis C.M."/>
            <person name="Simpson J.R."/>
            <person name="Lauterbach L."/>
            <person name="Steele A.D."/>
            <person name="Gui C."/>
            <person name="Meng S."/>
            <person name="Li G."/>
            <person name="Viehrig K."/>
            <person name="Ye F."/>
            <person name="Su P."/>
            <person name="Kiefer A.F."/>
            <person name="Nichols A."/>
            <person name="Cepeda A.J."/>
            <person name="Yan W."/>
            <person name="Fan B."/>
            <person name="Jiang Y."/>
            <person name="Adhikari A."/>
            <person name="Zheng C.-J."/>
            <person name="Schuster L."/>
            <person name="Cowan T.M."/>
            <person name="Smanski M.J."/>
            <person name="Chevrette M.G."/>
            <person name="De Carvalho L.P.S."/>
            <person name="Shen B."/>
        </authorList>
    </citation>
    <scope>NUCLEOTIDE SEQUENCE [LARGE SCALE GENOMIC DNA]</scope>
    <source>
        <strain evidence="1 2">NPDC087045</strain>
    </source>
</reference>
<dbReference type="InterPro" id="IPR012902">
    <property type="entry name" value="N_methyl_site"/>
</dbReference>
<protein>
    <submittedName>
        <fullName evidence="1">PilW family protein</fullName>
    </submittedName>
</protein>
<dbReference type="EMBL" id="JBIUZV010000007">
    <property type="protein sequence ID" value="MFJ3046853.1"/>
    <property type="molecule type" value="Genomic_DNA"/>
</dbReference>
<dbReference type="Pfam" id="PF16074">
    <property type="entry name" value="PilW"/>
    <property type="match status" value="1"/>
</dbReference>
<dbReference type="InterPro" id="IPR032092">
    <property type="entry name" value="PilW"/>
</dbReference>
<proteinExistence type="predicted"/>